<dbReference type="AlphaFoldDB" id="A2FF69"/>
<evidence type="ECO:0000256" key="2">
    <source>
        <dbReference type="ARBA" id="ARBA00022840"/>
    </source>
</evidence>
<dbReference type="SUPFAM" id="SSF53067">
    <property type="entry name" value="Actin-like ATPase domain"/>
    <property type="match status" value="2"/>
</dbReference>
<keyword evidence="2" id="KW-0067">ATP-binding</keyword>
<dbReference type="GO" id="GO:0000774">
    <property type="term" value="F:adenyl-nucleotide exchange factor activity"/>
    <property type="evidence" value="ECO:0000318"/>
    <property type="project" value="GO_Central"/>
</dbReference>
<keyword evidence="1" id="KW-0547">Nucleotide-binding</keyword>
<dbReference type="KEGG" id="tva:4754208"/>
<evidence type="ECO:0000313" key="6">
    <source>
        <dbReference type="Proteomes" id="UP000001542"/>
    </source>
</evidence>
<dbReference type="OrthoDB" id="10456650at2759"/>
<organism evidence="5 6">
    <name type="scientific">Trichomonas vaginalis (strain ATCC PRA-98 / G3)</name>
    <dbReference type="NCBI Taxonomy" id="412133"/>
    <lineage>
        <taxon>Eukaryota</taxon>
        <taxon>Metamonada</taxon>
        <taxon>Parabasalia</taxon>
        <taxon>Trichomonadida</taxon>
        <taxon>Trichomonadidae</taxon>
        <taxon>Trichomonas</taxon>
    </lineage>
</organism>
<keyword evidence="3" id="KW-0143">Chaperone</keyword>
<evidence type="ECO:0000256" key="3">
    <source>
        <dbReference type="ARBA" id="ARBA00023186"/>
    </source>
</evidence>
<dbReference type="VEuPathDB" id="TrichDB:TVAGG3_1078250"/>
<proteinExistence type="predicted"/>
<dbReference type="InParanoid" id="A2FF69"/>
<feature type="signal peptide" evidence="4">
    <location>
        <begin position="1"/>
        <end position="15"/>
    </location>
</feature>
<dbReference type="PANTHER" id="PTHR45639">
    <property type="entry name" value="HSC70CB, ISOFORM G-RELATED"/>
    <property type="match status" value="1"/>
</dbReference>
<accession>A2FF69</accession>
<evidence type="ECO:0000313" key="5">
    <source>
        <dbReference type="EMBL" id="EAX96436.1"/>
    </source>
</evidence>
<dbReference type="Gene3D" id="3.30.420.40">
    <property type="match status" value="2"/>
</dbReference>
<name>A2FF69_TRIV3</name>
<reference evidence="5" key="2">
    <citation type="journal article" date="2007" name="Science">
        <title>Draft genome sequence of the sexually transmitted pathogen Trichomonas vaginalis.</title>
        <authorList>
            <person name="Carlton J.M."/>
            <person name="Hirt R.P."/>
            <person name="Silva J.C."/>
            <person name="Delcher A.L."/>
            <person name="Schatz M."/>
            <person name="Zhao Q."/>
            <person name="Wortman J.R."/>
            <person name="Bidwell S.L."/>
            <person name="Alsmark U.C.M."/>
            <person name="Besteiro S."/>
            <person name="Sicheritz-Ponten T."/>
            <person name="Noel C.J."/>
            <person name="Dacks J.B."/>
            <person name="Foster P.G."/>
            <person name="Simillion C."/>
            <person name="Van de Peer Y."/>
            <person name="Miranda-Saavedra D."/>
            <person name="Barton G.J."/>
            <person name="Westrop G.D."/>
            <person name="Mueller S."/>
            <person name="Dessi D."/>
            <person name="Fiori P.L."/>
            <person name="Ren Q."/>
            <person name="Paulsen I."/>
            <person name="Zhang H."/>
            <person name="Bastida-Corcuera F.D."/>
            <person name="Simoes-Barbosa A."/>
            <person name="Brown M.T."/>
            <person name="Hayes R.D."/>
            <person name="Mukherjee M."/>
            <person name="Okumura C.Y."/>
            <person name="Schneider R."/>
            <person name="Smith A.J."/>
            <person name="Vanacova S."/>
            <person name="Villalvazo M."/>
            <person name="Haas B.J."/>
            <person name="Pertea M."/>
            <person name="Feldblyum T.V."/>
            <person name="Utterback T.R."/>
            <person name="Shu C.L."/>
            <person name="Osoegawa K."/>
            <person name="de Jong P.J."/>
            <person name="Hrdy I."/>
            <person name="Horvathova L."/>
            <person name="Zubacova Z."/>
            <person name="Dolezal P."/>
            <person name="Malik S.B."/>
            <person name="Logsdon J.M. Jr."/>
            <person name="Henze K."/>
            <person name="Gupta A."/>
            <person name="Wang C.C."/>
            <person name="Dunne R.L."/>
            <person name="Upcroft J.A."/>
            <person name="Upcroft P."/>
            <person name="White O."/>
            <person name="Salzberg S.L."/>
            <person name="Tang P."/>
            <person name="Chiu C.-H."/>
            <person name="Lee Y.-S."/>
            <person name="Embley T.M."/>
            <person name="Coombs G.H."/>
            <person name="Mottram J.C."/>
            <person name="Tachezy J."/>
            <person name="Fraser-Liggett C.M."/>
            <person name="Johnson P.J."/>
        </authorList>
    </citation>
    <scope>NUCLEOTIDE SEQUENCE [LARGE SCALE GENOMIC DNA]</scope>
    <source>
        <strain evidence="5">G3</strain>
    </source>
</reference>
<dbReference type="GO" id="GO:0005524">
    <property type="term" value="F:ATP binding"/>
    <property type="evidence" value="ECO:0007669"/>
    <property type="project" value="UniProtKB-KW"/>
</dbReference>
<evidence type="ECO:0000256" key="4">
    <source>
        <dbReference type="SAM" id="SignalP"/>
    </source>
</evidence>
<dbReference type="PANTHER" id="PTHR45639:SF3">
    <property type="entry name" value="HYPOXIA UP-REGULATED PROTEIN 1"/>
    <property type="match status" value="1"/>
</dbReference>
<dbReference type="STRING" id="5722.A2FF69"/>
<keyword evidence="4" id="KW-0732">Signal</keyword>
<dbReference type="RefSeq" id="XP_001309366.1">
    <property type="nucleotide sequence ID" value="XM_001309365.1"/>
</dbReference>
<gene>
    <name evidence="5" type="ORF">TVAG_284060</name>
</gene>
<evidence type="ECO:0008006" key="7">
    <source>
        <dbReference type="Google" id="ProtNLM"/>
    </source>
</evidence>
<sequence length="673" mass="76063">MFSFLLIKSFSSIYALDIGNDGIRVGVASNENGVFIQPSSRGTRSTPNVIGILNETRGNETKEKITYGFETIISESRNKSSVQKNPFNYIVNQDRYKLTELHPSVASALLLRSVVPTVSQKDQIIFAVPSASTPHYRSSLHELAQISGFTDVEIIDQSTALASLYIAERVNRTARKQETVLFIEIGVSQIEVTLWKFIPIPNRVNITLLKYHYTDKISGEKIDQLFASYIKSKLSTHIDEEILIKIGKKAKEMLTTDKYAEVFINELNTTINVTRDEAREITKPIITKLREILKDFEAQTVEICGGASRYFAINELSKEIFGNSLRTDFASQDSIALGTAYYSAIKARIAGNMKLFIDRDAIFNYYVNKSGKTVQLLSGGQPYIRKFFNVLEKSKFEFYLNADLPKSLETTVDVETSKLAHGSFTLVSVDGFDKFEGRADKDGKFLLNITLLPTRGYGEYIVTSVTGQRRKMNFDVSERCPDEKRAPSGGIFETMKKEVAIIKANKPLTARSELEMFLADVEERLLYDSDAAYVVKPEEQSSALSYINECRVNMTTMKTKRLRKLLSSSQLRLNEFLIRSDERKERPFAAESLQQAIDHIEKRIPDATSDDTTVNSVKDFIQNAKDYMKMALEVDRYSTPVILAKDLRRKAESVMKKETDLFAGKRASNAQEL</sequence>
<dbReference type="GO" id="GO:0140662">
    <property type="term" value="F:ATP-dependent protein folding chaperone"/>
    <property type="evidence" value="ECO:0007669"/>
    <property type="project" value="InterPro"/>
</dbReference>
<dbReference type="SMR" id="A2FF69"/>
<dbReference type="InterPro" id="IPR043129">
    <property type="entry name" value="ATPase_NBD"/>
</dbReference>
<dbReference type="VEuPathDB" id="TrichDB:TVAG_284060"/>
<dbReference type="Pfam" id="PF00012">
    <property type="entry name" value="HSP70"/>
    <property type="match status" value="1"/>
</dbReference>
<feature type="chain" id="PRO_5012948935" description="DnaK protein" evidence="4">
    <location>
        <begin position="16"/>
        <end position="673"/>
    </location>
</feature>
<evidence type="ECO:0000256" key="1">
    <source>
        <dbReference type="ARBA" id="ARBA00022741"/>
    </source>
</evidence>
<dbReference type="EMBL" id="DS113758">
    <property type="protein sequence ID" value="EAX96436.1"/>
    <property type="molecule type" value="Genomic_DNA"/>
</dbReference>
<dbReference type="GO" id="GO:0034663">
    <property type="term" value="C:endoplasmic reticulum chaperone complex"/>
    <property type="evidence" value="ECO:0000318"/>
    <property type="project" value="GO_Central"/>
</dbReference>
<keyword evidence="6" id="KW-1185">Reference proteome</keyword>
<dbReference type="eggNOG" id="KOG0103">
    <property type="taxonomic scope" value="Eukaryota"/>
</dbReference>
<dbReference type="Gene3D" id="3.90.640.10">
    <property type="entry name" value="Actin, Chain A, domain 4"/>
    <property type="match status" value="1"/>
</dbReference>
<protein>
    <recommendedName>
        <fullName evidence="7">DnaK protein</fullName>
    </recommendedName>
</protein>
<reference evidence="5" key="1">
    <citation type="submission" date="2006-10" db="EMBL/GenBank/DDBJ databases">
        <authorList>
            <person name="Amadeo P."/>
            <person name="Zhao Q."/>
            <person name="Wortman J."/>
            <person name="Fraser-Liggett C."/>
            <person name="Carlton J."/>
        </authorList>
    </citation>
    <scope>NUCLEOTIDE SEQUENCE</scope>
    <source>
        <strain evidence="5">G3</strain>
    </source>
</reference>
<dbReference type="Proteomes" id="UP000001542">
    <property type="component" value="Unassembled WGS sequence"/>
</dbReference>
<dbReference type="InterPro" id="IPR013126">
    <property type="entry name" value="Hsp_70_fam"/>
</dbReference>